<reference evidence="3 4" key="1">
    <citation type="submission" date="2023-11" db="EMBL/GenBank/DDBJ databases">
        <title>A Novel Polar Bacteriovorax (B. antarcticus) Isolated from the Biocrust in Antarctica.</title>
        <authorList>
            <person name="Mun W."/>
            <person name="Choi S.Y."/>
            <person name="Mitchell R.J."/>
        </authorList>
    </citation>
    <scope>NUCLEOTIDE SEQUENCE [LARGE SCALE GENOMIC DNA]</scope>
    <source>
        <strain evidence="3 4">PP10</strain>
    </source>
</reference>
<organism evidence="3 4">
    <name type="scientific">Bacteriovorax antarcticus</name>
    <dbReference type="NCBI Taxonomy" id="3088717"/>
    <lineage>
        <taxon>Bacteria</taxon>
        <taxon>Pseudomonadati</taxon>
        <taxon>Bdellovibrionota</taxon>
        <taxon>Bacteriovoracia</taxon>
        <taxon>Bacteriovoracales</taxon>
        <taxon>Bacteriovoracaceae</taxon>
        <taxon>Bacteriovorax</taxon>
    </lineage>
</organism>
<sequence>MIDAQKGFLESDYWGKRNNPNLEKNIEHLLKIYRELKLPVLHVQHLSTEEKSPLSPGQKGVEFISELEPEFGERIFQKSVNSAFIGTNLEKYLKSNKIKSLTMAGFTSDHCVSTTARMASNLGFDVLIAHDATATFDRIGIDGAIHPAELVHQISLASLDKEFANILSCYELETNLFFPTKF</sequence>
<dbReference type="InterPro" id="IPR000868">
    <property type="entry name" value="Isochorismatase-like_dom"/>
</dbReference>
<gene>
    <name evidence="3" type="ORF">SHI21_07165</name>
</gene>
<dbReference type="InterPro" id="IPR050272">
    <property type="entry name" value="Isochorismatase-like_hydrls"/>
</dbReference>
<feature type="domain" description="Isochorismatase-like" evidence="2">
    <location>
        <begin position="1"/>
        <end position="166"/>
    </location>
</feature>
<evidence type="ECO:0000259" key="2">
    <source>
        <dbReference type="Pfam" id="PF00857"/>
    </source>
</evidence>
<dbReference type="GO" id="GO:0016787">
    <property type="term" value="F:hydrolase activity"/>
    <property type="evidence" value="ECO:0007669"/>
    <property type="project" value="UniProtKB-KW"/>
</dbReference>
<name>A0ABU5VSE8_9BACT</name>
<dbReference type="RefSeq" id="WP_323575615.1">
    <property type="nucleotide sequence ID" value="NZ_JAYGJQ010000001.1"/>
</dbReference>
<dbReference type="EMBL" id="JAYGJQ010000001">
    <property type="protein sequence ID" value="MEA9355972.1"/>
    <property type="molecule type" value="Genomic_DNA"/>
</dbReference>
<evidence type="ECO:0000256" key="1">
    <source>
        <dbReference type="ARBA" id="ARBA00022801"/>
    </source>
</evidence>
<accession>A0ABU5VSE8</accession>
<protein>
    <submittedName>
        <fullName evidence="3">Cysteine hydrolase family protein</fullName>
        <ecNumber evidence="3">3.-.-.-</ecNumber>
    </submittedName>
</protein>
<evidence type="ECO:0000313" key="4">
    <source>
        <dbReference type="Proteomes" id="UP001302274"/>
    </source>
</evidence>
<dbReference type="Pfam" id="PF00857">
    <property type="entry name" value="Isochorismatase"/>
    <property type="match status" value="1"/>
</dbReference>
<dbReference type="CDD" id="cd01014">
    <property type="entry name" value="nicotinamidase_related"/>
    <property type="match status" value="1"/>
</dbReference>
<dbReference type="InterPro" id="IPR036380">
    <property type="entry name" value="Isochorismatase-like_sf"/>
</dbReference>
<dbReference type="PANTHER" id="PTHR43540:SF1">
    <property type="entry name" value="ISOCHORISMATASE HYDROLASE"/>
    <property type="match status" value="1"/>
</dbReference>
<dbReference type="Proteomes" id="UP001302274">
    <property type="component" value="Unassembled WGS sequence"/>
</dbReference>
<keyword evidence="1 3" id="KW-0378">Hydrolase</keyword>
<dbReference type="SUPFAM" id="SSF52499">
    <property type="entry name" value="Isochorismatase-like hydrolases"/>
    <property type="match status" value="1"/>
</dbReference>
<keyword evidence="4" id="KW-1185">Reference proteome</keyword>
<dbReference type="Gene3D" id="3.40.50.850">
    <property type="entry name" value="Isochorismatase-like"/>
    <property type="match status" value="1"/>
</dbReference>
<comment type="caution">
    <text evidence="3">The sequence shown here is derived from an EMBL/GenBank/DDBJ whole genome shotgun (WGS) entry which is preliminary data.</text>
</comment>
<dbReference type="PANTHER" id="PTHR43540">
    <property type="entry name" value="PEROXYUREIDOACRYLATE/UREIDOACRYLATE AMIDOHYDROLASE-RELATED"/>
    <property type="match status" value="1"/>
</dbReference>
<proteinExistence type="predicted"/>
<evidence type="ECO:0000313" key="3">
    <source>
        <dbReference type="EMBL" id="MEA9355972.1"/>
    </source>
</evidence>
<dbReference type="EC" id="3.-.-.-" evidence="3"/>